<dbReference type="Gene3D" id="1.10.260.40">
    <property type="entry name" value="lambda repressor-like DNA-binding domains"/>
    <property type="match status" value="1"/>
</dbReference>
<keyword evidence="3" id="KW-1185">Reference proteome</keyword>
<reference evidence="3" key="1">
    <citation type="submission" date="2018-05" db="EMBL/GenBank/DDBJ databases">
        <authorList>
            <person name="Liu B.-T."/>
        </authorList>
    </citation>
    <scope>NUCLEOTIDE SEQUENCE [LARGE SCALE GENOMIC DNA]</scope>
    <source>
        <strain evidence="3">WD6-1</strain>
    </source>
</reference>
<dbReference type="SUPFAM" id="SSF47413">
    <property type="entry name" value="lambda repressor-like DNA-binding domains"/>
    <property type="match status" value="1"/>
</dbReference>
<evidence type="ECO:0000313" key="2">
    <source>
        <dbReference type="EMBL" id="PWE16844.1"/>
    </source>
</evidence>
<comment type="caution">
    <text evidence="2">The sequence shown here is derived from an EMBL/GenBank/DDBJ whole genome shotgun (WGS) entry which is preliminary data.</text>
</comment>
<accession>A0A2U2BS64</accession>
<feature type="domain" description="HTH cro/C1-type" evidence="1">
    <location>
        <begin position="19"/>
        <end position="55"/>
    </location>
</feature>
<dbReference type="InterPro" id="IPR010982">
    <property type="entry name" value="Lambda_DNA-bd_dom_sf"/>
</dbReference>
<dbReference type="GO" id="GO:0003677">
    <property type="term" value="F:DNA binding"/>
    <property type="evidence" value="ECO:0007669"/>
    <property type="project" value="InterPro"/>
</dbReference>
<dbReference type="CDD" id="cd00093">
    <property type="entry name" value="HTH_XRE"/>
    <property type="match status" value="1"/>
</dbReference>
<proteinExistence type="predicted"/>
<dbReference type="InterPro" id="IPR001387">
    <property type="entry name" value="Cro/C1-type_HTH"/>
</dbReference>
<dbReference type="PROSITE" id="PS50943">
    <property type="entry name" value="HTH_CROC1"/>
    <property type="match status" value="1"/>
</dbReference>
<evidence type="ECO:0000313" key="3">
    <source>
        <dbReference type="Proteomes" id="UP000245168"/>
    </source>
</evidence>
<dbReference type="SMART" id="SM00530">
    <property type="entry name" value="HTH_XRE"/>
    <property type="match status" value="1"/>
</dbReference>
<organism evidence="2 3">
    <name type="scientific">Marinicauda salina</name>
    <dbReference type="NCBI Taxonomy" id="2135793"/>
    <lineage>
        <taxon>Bacteria</taxon>
        <taxon>Pseudomonadati</taxon>
        <taxon>Pseudomonadota</taxon>
        <taxon>Alphaproteobacteria</taxon>
        <taxon>Maricaulales</taxon>
        <taxon>Maricaulaceae</taxon>
        <taxon>Marinicauda</taxon>
    </lineage>
</organism>
<sequence length="219" mass="24884">MLFTNSRLPLSLPNWSDQLRQLRRRLGVTQEALAAELGVSQALVSRWENGEIRPSRSNRRRLEALLANPRHVAPFERVRVLVEHSPYVVALLAEADQDLAVLAMSERFRKADDGAEPLQPGDRLGRRLGGDCPERARRLSRLGLFSGEVLSVDAIWAVEANGRRAFWFSNMVPLQTEQRDWAVHAAFRRIEEAEYRRLDGEYDGGAEVRLEAPRLHIDG</sequence>
<gene>
    <name evidence="2" type="ORF">DDZ18_11680</name>
</gene>
<protein>
    <recommendedName>
        <fullName evidence="1">HTH cro/C1-type domain-containing protein</fullName>
    </recommendedName>
</protein>
<dbReference type="Proteomes" id="UP000245168">
    <property type="component" value="Unassembled WGS sequence"/>
</dbReference>
<dbReference type="EMBL" id="QEXV01000005">
    <property type="protein sequence ID" value="PWE16844.1"/>
    <property type="molecule type" value="Genomic_DNA"/>
</dbReference>
<evidence type="ECO:0000259" key="1">
    <source>
        <dbReference type="PROSITE" id="PS50943"/>
    </source>
</evidence>
<dbReference type="Pfam" id="PF01381">
    <property type="entry name" value="HTH_3"/>
    <property type="match status" value="1"/>
</dbReference>
<dbReference type="AlphaFoldDB" id="A0A2U2BS64"/>
<name>A0A2U2BS64_9PROT</name>